<keyword evidence="2" id="KW-1185">Reference proteome</keyword>
<gene>
    <name evidence="1" type="ORF">NQ176_g2908</name>
</gene>
<accession>A0ACC1NLR3</accession>
<sequence length="542" mass="62089">MSKVLRTHSTFHTDPWRRMIRTLTFVYVTSRSSNVERRAIISWLRNLHRPIALFKFDINCIVFATFAYGLVKAHETLGHITEKDADAVVRGIMSMANKLNPEDADKHVPDSLAEVEDYLAKTLSCRSEDLIKINNESLALLSVTRLLREQGLGMVFRSPLVCARLLGYNMLARALSTRVLLQELSDGQRQEGFFWGCVRRVQWFLQRFHYSICPRSLTFHGTLELFALAHPRLQNVVEETYTEIFGRNGISFKDKFSTVEDHLPKTKLDRRLSPTTPHFAHELTELLKCYYYQHRLTQISDGLPRHLGVIMDGNRRYSREKGFRSTHYGHQAGARKLLQLIPWALNSGIHNLTVWALSDDNVNRDREELDHIFSTMADFITDIFLGDSPFLIPGIRFRVIGDRSIIPEFLRLIILKAESATAANTDLNFQVAIGYGGRSEITRAVKLAVKHKISTKNLPLKDAIEEMSESDISSQIYSSQLELPAVDAILRTSGEARLSGFALWESQYAEFSIISDYWPSLKESVFLKHLLDLSTRKRRFGK</sequence>
<name>A0ACC1NLR3_9HYPO</name>
<comment type="caution">
    <text evidence="1">The sequence shown here is derived from an EMBL/GenBank/DDBJ whole genome shotgun (WGS) entry which is preliminary data.</text>
</comment>
<reference evidence="1" key="1">
    <citation type="submission" date="2022-08" db="EMBL/GenBank/DDBJ databases">
        <title>Genome Sequence of Lecanicillium fungicola.</title>
        <authorList>
            <person name="Buettner E."/>
        </authorList>
    </citation>
    <scope>NUCLEOTIDE SEQUENCE</scope>
    <source>
        <strain evidence="1">Babe33</strain>
    </source>
</reference>
<proteinExistence type="predicted"/>
<protein>
    <submittedName>
        <fullName evidence="1">Uncharacterized protein</fullName>
    </submittedName>
</protein>
<dbReference type="EMBL" id="JANJQO010000234">
    <property type="protein sequence ID" value="KAJ2980008.1"/>
    <property type="molecule type" value="Genomic_DNA"/>
</dbReference>
<dbReference type="Proteomes" id="UP001143910">
    <property type="component" value="Unassembled WGS sequence"/>
</dbReference>
<organism evidence="1 2">
    <name type="scientific">Zarea fungicola</name>
    <dbReference type="NCBI Taxonomy" id="93591"/>
    <lineage>
        <taxon>Eukaryota</taxon>
        <taxon>Fungi</taxon>
        <taxon>Dikarya</taxon>
        <taxon>Ascomycota</taxon>
        <taxon>Pezizomycotina</taxon>
        <taxon>Sordariomycetes</taxon>
        <taxon>Hypocreomycetidae</taxon>
        <taxon>Hypocreales</taxon>
        <taxon>Cordycipitaceae</taxon>
        <taxon>Zarea</taxon>
    </lineage>
</organism>
<evidence type="ECO:0000313" key="1">
    <source>
        <dbReference type="EMBL" id="KAJ2980008.1"/>
    </source>
</evidence>
<evidence type="ECO:0000313" key="2">
    <source>
        <dbReference type="Proteomes" id="UP001143910"/>
    </source>
</evidence>